<dbReference type="EMBL" id="FZOW01000007">
    <property type="protein sequence ID" value="SNS94522.1"/>
    <property type="molecule type" value="Genomic_DNA"/>
</dbReference>
<dbReference type="SUPFAM" id="SSF103642">
    <property type="entry name" value="Sec-C motif"/>
    <property type="match status" value="1"/>
</dbReference>
<sequence>MDDYEEIEAAALAILREHGPLTDDSWAELLVAQGHGTFREMFDLVEGFESDEIGFFTDDRNLVVTGMLEGRILTHRLTQREIASDIVEATVELTAIAGLVQAEGDTTGFEIILAAPFTPQKVFDDRGFDDPEALEVGLLLPRGTLDGYIEGELIGLYVERGSVRLRRVTEATVDAVVVDRLRAQVPDGTPQYVDSVVWQLMYENPTAFRTATLPLRELFSHAGLEAAVDHVAREGTVNFLGSAVDDYDSDEAAVAARLVMLAEEVASSDEERRTTLIHDAITETPDAWNALVEPAAASVALHLIIRMDGGAEALAAIAEALVQADLGLAVGAAYWLRGKALEILEDPAEAERSFEKAIDHDPWFEPAILELATFKSLRGDAEGAISFLDRMETELGDELRDVVQNFVPQEHPELGRNDRCWCGSGRKYKVCHLGKSEATLHQRALWLYHKAGGYIIDGRGLAELEELARLRYPDSDDPLSEGFADPFAMDVLLFEGGYFADFLETYGNFLPADELNLAQQWLLNERSVYDIESVDPGVGVSIRDIRTGDRLSVAEKTASLQLQPGQFVCTRVVPIGEELEFYGGVELVYPTQRTDLIALLDRNPVPPEELVEFLSARFAPPRVVTKQGDPMVVCEATFELGEVGNIKRKLSRRYGASRSGTWHWTVDGSLFGVLELDGTTLRINAMSEPRFDEMVDAVREMAPQAKILSESRTDAADKLAEPREPSKPVEPDPEILAILDERIRQHEASWIHESIPALDGYTPTQAAADPTRRDDLIRLLASFPDTGQPGTMSPSRLRAALGLDDGSSFWKAQKR</sequence>
<dbReference type="InterPro" id="IPR004027">
    <property type="entry name" value="SEC_C_motif"/>
</dbReference>
<gene>
    <name evidence="2" type="ORF">SAMN05421642_107120</name>
</gene>
<accession>A0A239IMA6</accession>
<name>A0A239IMA6_9NOCA</name>
<evidence type="ECO:0000313" key="3">
    <source>
        <dbReference type="Proteomes" id="UP000198327"/>
    </source>
</evidence>
<dbReference type="OrthoDB" id="3343588at2"/>
<dbReference type="RefSeq" id="WP_089246997.1">
    <property type="nucleotide sequence ID" value="NZ_FZOW01000007.1"/>
</dbReference>
<evidence type="ECO:0000313" key="2">
    <source>
        <dbReference type="EMBL" id="SNS94522.1"/>
    </source>
</evidence>
<dbReference type="InterPro" id="IPR011990">
    <property type="entry name" value="TPR-like_helical_dom_sf"/>
</dbReference>
<dbReference type="Pfam" id="PF02810">
    <property type="entry name" value="SEC-C"/>
    <property type="match status" value="1"/>
</dbReference>
<dbReference type="SUPFAM" id="SSF48452">
    <property type="entry name" value="TPR-like"/>
    <property type="match status" value="1"/>
</dbReference>
<organism evidence="2 3">
    <name type="scientific">Rhodococcoides kyotonense</name>
    <dbReference type="NCBI Taxonomy" id="398843"/>
    <lineage>
        <taxon>Bacteria</taxon>
        <taxon>Bacillati</taxon>
        <taxon>Actinomycetota</taxon>
        <taxon>Actinomycetes</taxon>
        <taxon>Mycobacteriales</taxon>
        <taxon>Nocardiaceae</taxon>
        <taxon>Rhodococcoides</taxon>
    </lineage>
</organism>
<dbReference type="Gene3D" id="1.25.40.10">
    <property type="entry name" value="Tetratricopeptide repeat domain"/>
    <property type="match status" value="1"/>
</dbReference>
<proteinExistence type="predicted"/>
<keyword evidence="3" id="KW-1185">Reference proteome</keyword>
<feature type="region of interest" description="Disordered" evidence="1">
    <location>
        <begin position="710"/>
        <end position="731"/>
    </location>
</feature>
<protein>
    <submittedName>
        <fullName evidence="2">SEC-C motif-containing protein</fullName>
    </submittedName>
</protein>
<reference evidence="3" key="1">
    <citation type="submission" date="2017-06" db="EMBL/GenBank/DDBJ databases">
        <authorList>
            <person name="Varghese N."/>
            <person name="Submissions S."/>
        </authorList>
    </citation>
    <scope>NUCLEOTIDE SEQUENCE [LARGE SCALE GENOMIC DNA]</scope>
    <source>
        <strain evidence="3">JCM 23211</strain>
    </source>
</reference>
<feature type="compositionally biased region" description="Basic and acidic residues" evidence="1">
    <location>
        <begin position="710"/>
        <end position="730"/>
    </location>
</feature>
<dbReference type="Proteomes" id="UP000198327">
    <property type="component" value="Unassembled WGS sequence"/>
</dbReference>
<evidence type="ECO:0000256" key="1">
    <source>
        <dbReference type="SAM" id="MobiDB-lite"/>
    </source>
</evidence>
<dbReference type="AlphaFoldDB" id="A0A239IMA6"/>